<accession>G0MD07</accession>
<dbReference type="HOGENOM" id="CLU_291747_0_0_1"/>
<gene>
    <name evidence="2" type="ORF">CAEBREN_01880</name>
</gene>
<feature type="region of interest" description="Disordered" evidence="1">
    <location>
        <begin position="902"/>
        <end position="927"/>
    </location>
</feature>
<evidence type="ECO:0000313" key="3">
    <source>
        <dbReference type="Proteomes" id="UP000008068"/>
    </source>
</evidence>
<reference evidence="3" key="1">
    <citation type="submission" date="2011-07" db="EMBL/GenBank/DDBJ databases">
        <authorList>
            <consortium name="Caenorhabditis brenneri Sequencing and Analysis Consortium"/>
            <person name="Wilson R.K."/>
        </authorList>
    </citation>
    <scope>NUCLEOTIDE SEQUENCE [LARGE SCALE GENOMIC DNA]</scope>
    <source>
        <strain evidence="3">PB2801</strain>
    </source>
</reference>
<evidence type="ECO:0000313" key="2">
    <source>
        <dbReference type="EMBL" id="EGT49452.1"/>
    </source>
</evidence>
<feature type="region of interest" description="Disordered" evidence="1">
    <location>
        <begin position="208"/>
        <end position="232"/>
    </location>
</feature>
<name>G0MD07_CAEBE</name>
<feature type="region of interest" description="Disordered" evidence="1">
    <location>
        <begin position="993"/>
        <end position="1046"/>
    </location>
</feature>
<protein>
    <submittedName>
        <fullName evidence="2">Uncharacterized protein</fullName>
    </submittedName>
</protein>
<keyword evidence="3" id="KW-1185">Reference proteome</keyword>
<evidence type="ECO:0000256" key="1">
    <source>
        <dbReference type="SAM" id="MobiDB-lite"/>
    </source>
</evidence>
<dbReference type="EMBL" id="GL379790">
    <property type="protein sequence ID" value="EGT49452.1"/>
    <property type="molecule type" value="Genomic_DNA"/>
</dbReference>
<dbReference type="Proteomes" id="UP000008068">
    <property type="component" value="Unassembled WGS sequence"/>
</dbReference>
<feature type="region of interest" description="Disordered" evidence="1">
    <location>
        <begin position="634"/>
        <end position="666"/>
    </location>
</feature>
<organism evidence="3">
    <name type="scientific">Caenorhabditis brenneri</name>
    <name type="common">Nematode worm</name>
    <dbReference type="NCBI Taxonomy" id="135651"/>
    <lineage>
        <taxon>Eukaryota</taxon>
        <taxon>Metazoa</taxon>
        <taxon>Ecdysozoa</taxon>
        <taxon>Nematoda</taxon>
        <taxon>Chromadorea</taxon>
        <taxon>Rhabditida</taxon>
        <taxon>Rhabditina</taxon>
        <taxon>Rhabditomorpha</taxon>
        <taxon>Rhabditoidea</taxon>
        <taxon>Rhabditidae</taxon>
        <taxon>Peloderinae</taxon>
        <taxon>Caenorhabditis</taxon>
    </lineage>
</organism>
<feature type="region of interest" description="Disordered" evidence="1">
    <location>
        <begin position="827"/>
        <end position="853"/>
    </location>
</feature>
<feature type="compositionally biased region" description="Basic and acidic residues" evidence="1">
    <location>
        <begin position="792"/>
        <end position="813"/>
    </location>
</feature>
<sequence>MNNLRFSSGHPAFAIKVELAPSRREEMKNIMDNFQQGLRLCSPRLQSSMDDYSINYHCSLVTRSSAHFEISSGGDRTLKRSSSLDCARGLVAMKRSLSSPPALRGLFGFEGDMELILASPTKYFNHGTPLVTLSNLSTPRINFSTDDTDGSWTAGLQLVSNEDGSVMTEMHGTPIEHFHSGGGESRKYEINNTKQLIFLEMSPTTVPQSSVPTILDDSDQSGVPSSPLANEKTNERASLLDEFPIVVSPHLNNSVDPIEEQRRAAKLTRALEEPYEYDLQKRIMEEYEEQLTPMDNDNGFEFIDLSPTFPLHPTEDTNWEGSLLFQFENQVRLEIKSEDSPTELGFPELGFHGEGSTMTELPGDHFRIPEQVNMEAELSANIASNLNLLSNLVNTNEPDINGASFANGTVNQRNVALLGDSSAATESHFNNSMDSVKEKLCTANLVKLLEEPYEYNLQNRIMTEYELQLSPMDFTYEYASNLSTPTFLVHPKEDGNRKEQLIFQFPIQSQLEDSDDSNPIESLAQQLKELSKKSKRAVTPNLGVLHVRDLKPIDAESDGQLSIHARRLAARMVRQKERENEFNGQNRVMYEYEQMEPIDMTDDINYLCISPVYQGSQMVEFDFSSDSDVPESMHPFSSITFSSPLTEDSSYGNGDNSLPDDSQSTGSIPSYDFDVLTSLEEQLRFINLTKDEETGRVFFDQQRFVMEEFERNEPMDVRNGMSYKCLSPTFMKSSSARDIFTSFFTAQDSMDTKPTNNNECECFCEFVKDPEHTTHPLLPSTDYSAQSLDQCGRNRDEQPNDGREESPSQHFDDGFSDDCSQCAKDSGTYKNSSGIKQSYHEGAADPTGRGVGQQEDFQESAFLGLFDFPAALDASSSFDYEYEDDDEEEVFTEFNDQHLGSTQMEGGEDERFPHSQSSGLASCTRPPSEVDVFGSAPSAIERRVMSEFPGCSMEHARGMFDRRLHGKIARQLDSVDTCNQEETVMMEFEAGLGSGVCDDEDDGFSGEVEVDVENHEEDWNDETRGVCEAGTSQQSSLTYPLDSGGR</sequence>
<dbReference type="InParanoid" id="G0MD07"/>
<feature type="compositionally biased region" description="Polar residues" evidence="1">
    <location>
        <begin position="635"/>
        <end position="666"/>
    </location>
</feature>
<proteinExistence type="predicted"/>
<feature type="compositionally biased region" description="Acidic residues" evidence="1">
    <location>
        <begin position="997"/>
        <end position="1020"/>
    </location>
</feature>
<feature type="region of interest" description="Disordered" evidence="1">
    <location>
        <begin position="775"/>
        <end position="815"/>
    </location>
</feature>
<dbReference type="AlphaFoldDB" id="G0MD07"/>